<dbReference type="EMBL" id="AGJK01000036">
    <property type="protein sequence ID" value="EHP93272.1"/>
    <property type="molecule type" value="Genomic_DNA"/>
</dbReference>
<evidence type="ECO:0000313" key="2">
    <source>
        <dbReference type="Proteomes" id="UP000004382"/>
    </source>
</evidence>
<reference evidence="1 2" key="1">
    <citation type="submission" date="2011-09" db="EMBL/GenBank/DDBJ databases">
        <title>The draft genome of Methylobacterium extorquens DSM 13060.</title>
        <authorList>
            <consortium name="US DOE Joint Genome Institute (JGI-PGF)"/>
            <person name="Lucas S."/>
            <person name="Han J."/>
            <person name="Lapidus A."/>
            <person name="Cheng J.-F."/>
            <person name="Goodwin L."/>
            <person name="Pitluck S."/>
            <person name="Peters L."/>
            <person name="Land M.L."/>
            <person name="Hauser L."/>
            <person name="Koskimaki J."/>
            <person name="Halonen O."/>
            <person name="Pirttila A."/>
            <person name="Frank C."/>
            <person name="Woyke T.J."/>
        </authorList>
    </citation>
    <scope>NUCLEOTIDE SEQUENCE [LARGE SCALE GENOMIC DNA]</scope>
    <source>
        <strain evidence="1 2">DSM 13060</strain>
    </source>
</reference>
<dbReference type="AlphaFoldDB" id="H1KGV6"/>
<proteinExistence type="predicted"/>
<organism evidence="1 2">
    <name type="scientific">Methylorubrum extorquens DSM 13060</name>
    <dbReference type="NCBI Taxonomy" id="882800"/>
    <lineage>
        <taxon>Bacteria</taxon>
        <taxon>Pseudomonadati</taxon>
        <taxon>Pseudomonadota</taxon>
        <taxon>Alphaproteobacteria</taxon>
        <taxon>Hyphomicrobiales</taxon>
        <taxon>Methylobacteriaceae</taxon>
        <taxon>Methylorubrum</taxon>
    </lineage>
</organism>
<gene>
    <name evidence="1" type="ORF">MetexDRAFT_1868</name>
</gene>
<dbReference type="PATRIC" id="fig|882800.3.peg.1834"/>
<comment type="caution">
    <text evidence="1">The sequence shown here is derived from an EMBL/GenBank/DDBJ whole genome shotgun (WGS) entry which is preliminary data.</text>
</comment>
<sequence>MKLLDALDQILGEGRTAAIAARGGAEEALAAGLAAVEIAGCSGPAASAIAAFAKSRLRDREPALDARHVLATEIGVRRPPAGAPSCRRTRAIHGPSREAMTRFVAAS</sequence>
<protein>
    <submittedName>
        <fullName evidence="1">Uncharacterized protein</fullName>
    </submittedName>
</protein>
<evidence type="ECO:0000313" key="1">
    <source>
        <dbReference type="EMBL" id="EHP93272.1"/>
    </source>
</evidence>
<dbReference type="Proteomes" id="UP000004382">
    <property type="component" value="Unassembled WGS sequence"/>
</dbReference>
<accession>H1KGV6</accession>
<dbReference type="RefSeq" id="WP_003599024.1">
    <property type="nucleotide sequence ID" value="NZ_AGJK01000036.1"/>
</dbReference>
<name>H1KGV6_METEX</name>